<dbReference type="RefSeq" id="WP_190476122.1">
    <property type="nucleotide sequence ID" value="NZ_JACJSG010000033.1"/>
</dbReference>
<evidence type="ECO:0000313" key="11">
    <source>
        <dbReference type="EMBL" id="MBD2503257.1"/>
    </source>
</evidence>
<keyword evidence="2" id="KW-0808">Transferase</keyword>
<dbReference type="Gene3D" id="3.40.50.2020">
    <property type="match status" value="2"/>
</dbReference>
<evidence type="ECO:0000313" key="12">
    <source>
        <dbReference type="Proteomes" id="UP000661112"/>
    </source>
</evidence>
<dbReference type="Pfam" id="PF00156">
    <property type="entry name" value="Pribosyltran"/>
    <property type="match status" value="1"/>
</dbReference>
<comment type="catalytic activity">
    <reaction evidence="7">
        <text>D-ribose 5-phosphate + ATP = 5-phospho-alpha-D-ribose 1-diphosphate + AMP + H(+)</text>
        <dbReference type="Rhea" id="RHEA:15609"/>
        <dbReference type="ChEBI" id="CHEBI:15378"/>
        <dbReference type="ChEBI" id="CHEBI:30616"/>
        <dbReference type="ChEBI" id="CHEBI:58017"/>
        <dbReference type="ChEBI" id="CHEBI:78346"/>
        <dbReference type="ChEBI" id="CHEBI:456215"/>
        <dbReference type="EC" id="2.7.6.1"/>
    </reaction>
</comment>
<keyword evidence="6" id="KW-0067">ATP-binding</keyword>
<keyword evidence="4" id="KW-0547">Nucleotide-binding</keyword>
<dbReference type="InterPro" id="IPR000836">
    <property type="entry name" value="PRTase_dom"/>
</dbReference>
<evidence type="ECO:0000256" key="1">
    <source>
        <dbReference type="ARBA" id="ARBA00013247"/>
    </source>
</evidence>
<evidence type="ECO:0000256" key="6">
    <source>
        <dbReference type="ARBA" id="ARBA00022840"/>
    </source>
</evidence>
<keyword evidence="5" id="KW-0418">Kinase</keyword>
<dbReference type="InterPro" id="IPR029099">
    <property type="entry name" value="Pribosyltran_N"/>
</dbReference>
<dbReference type="PANTHER" id="PTHR10210">
    <property type="entry name" value="RIBOSE-PHOSPHATE DIPHOSPHOKINASE FAMILY MEMBER"/>
    <property type="match status" value="1"/>
</dbReference>
<protein>
    <recommendedName>
        <fullName evidence="1">ribose-phosphate diphosphokinase</fullName>
        <ecNumber evidence="1">2.7.6.1</ecNumber>
    </recommendedName>
</protein>
<dbReference type="EMBL" id="JACJSG010000033">
    <property type="protein sequence ID" value="MBD2503257.1"/>
    <property type="molecule type" value="Genomic_DNA"/>
</dbReference>
<evidence type="ECO:0000256" key="4">
    <source>
        <dbReference type="ARBA" id="ARBA00022741"/>
    </source>
</evidence>
<dbReference type="Proteomes" id="UP000661112">
    <property type="component" value="Unassembled WGS sequence"/>
</dbReference>
<dbReference type="InterPro" id="IPR029057">
    <property type="entry name" value="PRTase-like"/>
</dbReference>
<keyword evidence="3 8" id="KW-0545">Nucleotide biosynthesis</keyword>
<evidence type="ECO:0000259" key="9">
    <source>
        <dbReference type="Pfam" id="PF00156"/>
    </source>
</evidence>
<evidence type="ECO:0000256" key="2">
    <source>
        <dbReference type="ARBA" id="ARBA00022679"/>
    </source>
</evidence>
<dbReference type="CDD" id="cd06223">
    <property type="entry name" value="PRTases_typeI"/>
    <property type="match status" value="1"/>
</dbReference>
<reference evidence="11 12" key="1">
    <citation type="journal article" date="2020" name="ISME J.">
        <title>Comparative genomics reveals insights into cyanobacterial evolution and habitat adaptation.</title>
        <authorList>
            <person name="Chen M.Y."/>
            <person name="Teng W.K."/>
            <person name="Zhao L."/>
            <person name="Hu C.X."/>
            <person name="Zhou Y.K."/>
            <person name="Han B.P."/>
            <person name="Song L.R."/>
            <person name="Shu W.S."/>
        </authorList>
    </citation>
    <scope>NUCLEOTIDE SEQUENCE [LARGE SCALE GENOMIC DNA]</scope>
    <source>
        <strain evidence="11 12">FACHB-119</strain>
    </source>
</reference>
<organism evidence="11 12">
    <name type="scientific">Anabaena azotica FACHB-119</name>
    <dbReference type="NCBI Taxonomy" id="947527"/>
    <lineage>
        <taxon>Bacteria</taxon>
        <taxon>Bacillati</taxon>
        <taxon>Cyanobacteriota</taxon>
        <taxon>Cyanophyceae</taxon>
        <taxon>Nostocales</taxon>
        <taxon>Nostocaceae</taxon>
        <taxon>Anabaena</taxon>
        <taxon>Anabaena azotica</taxon>
    </lineage>
</organism>
<dbReference type="PANTHER" id="PTHR10210:SF32">
    <property type="entry name" value="RIBOSE-PHOSPHATE PYROPHOSPHOKINASE 2"/>
    <property type="match status" value="1"/>
</dbReference>
<keyword evidence="12" id="KW-1185">Reference proteome</keyword>
<proteinExistence type="inferred from homology"/>
<dbReference type="InterPro" id="IPR005946">
    <property type="entry name" value="Rib-P_diPkinase"/>
</dbReference>
<feature type="domain" description="Phosphoribosyltransferase" evidence="9">
    <location>
        <begin position="163"/>
        <end position="264"/>
    </location>
</feature>
<evidence type="ECO:0000256" key="8">
    <source>
        <dbReference type="RuleBase" id="RU004324"/>
    </source>
</evidence>
<comment type="similarity">
    <text evidence="8">Belongs to the ribose-phosphate pyrophosphokinase family.</text>
</comment>
<name>A0ABR8DAN5_9NOST</name>
<dbReference type="NCBIfam" id="TIGR01251">
    <property type="entry name" value="ribP_PPkin"/>
    <property type="match status" value="1"/>
</dbReference>
<comment type="caution">
    <text evidence="11">The sequence shown here is derived from an EMBL/GenBank/DDBJ whole genome shotgun (WGS) entry which is preliminary data.</text>
</comment>
<evidence type="ECO:0000256" key="5">
    <source>
        <dbReference type="ARBA" id="ARBA00022777"/>
    </source>
</evidence>
<evidence type="ECO:0000256" key="7">
    <source>
        <dbReference type="ARBA" id="ARBA00049535"/>
    </source>
</evidence>
<sequence>MDNFILFAGTANPDLAAAVAQKLDIPLGKSLVERFPDGEVNVRLLESVRQKSVFILQSTAPPVNDHLVELLAFADAFRRAAASRITAIIPYFGYARADKRHGRREPITASMVAEVLQAVGVNHVVTLDLHTLQIEGFFRIPVDSLTAVPIFCEAIRHDLPPNFVVVSPDTGRVQMATQYAQKLDSSVVVLHKHRTSGTETEVTRVVGDVKGCACLIIDDMISTGGTLAKSIEALLKAEARPEIIIAATHGLFVKEARAKLSHPSVKAIFVTDSVTPKEIGWQQLKIVSIAPLIATTIQRFKTDGSISDLF</sequence>
<dbReference type="SUPFAM" id="SSF53271">
    <property type="entry name" value="PRTase-like"/>
    <property type="match status" value="2"/>
</dbReference>
<dbReference type="SMART" id="SM01400">
    <property type="entry name" value="Pribosyltran_N"/>
    <property type="match status" value="1"/>
</dbReference>
<evidence type="ECO:0000259" key="10">
    <source>
        <dbReference type="Pfam" id="PF13793"/>
    </source>
</evidence>
<accession>A0ABR8DAN5</accession>
<dbReference type="Pfam" id="PF13793">
    <property type="entry name" value="Pribosyltran_N"/>
    <property type="match status" value="1"/>
</dbReference>
<evidence type="ECO:0000256" key="3">
    <source>
        <dbReference type="ARBA" id="ARBA00022727"/>
    </source>
</evidence>
<dbReference type="EC" id="2.7.6.1" evidence="1"/>
<dbReference type="NCBIfam" id="NF002320">
    <property type="entry name" value="PRK01259.1"/>
    <property type="match status" value="1"/>
</dbReference>
<gene>
    <name evidence="11" type="ORF">H6G83_22065</name>
</gene>
<feature type="domain" description="Ribose-phosphate pyrophosphokinase N-terminal" evidence="10">
    <location>
        <begin position="5"/>
        <end position="120"/>
    </location>
</feature>